<dbReference type="RefSeq" id="WP_089065192.1">
    <property type="nucleotide sequence ID" value="NZ_CP022316.1"/>
</dbReference>
<dbReference type="Proteomes" id="UP000198398">
    <property type="component" value="Chromosome"/>
</dbReference>
<dbReference type="NCBIfam" id="NF038354">
    <property type="entry name" value="trnsprt_adja_43"/>
    <property type="match status" value="1"/>
</dbReference>
<evidence type="ECO:0000313" key="3">
    <source>
        <dbReference type="Proteomes" id="UP000198398"/>
    </source>
</evidence>
<name>A0A220UDB5_9MICO</name>
<keyword evidence="1" id="KW-0812">Transmembrane</keyword>
<accession>A0A220UDB5</accession>
<dbReference type="KEGG" id="brv:CFK39_09095"/>
<dbReference type="AlphaFoldDB" id="A0A220UDB5"/>
<dbReference type="EMBL" id="CP022316">
    <property type="protein sequence ID" value="ASK65951.1"/>
    <property type="molecule type" value="Genomic_DNA"/>
</dbReference>
<organism evidence="2 3">
    <name type="scientific">Brachybacterium avium</name>
    <dbReference type="NCBI Taxonomy" id="2017485"/>
    <lineage>
        <taxon>Bacteria</taxon>
        <taxon>Bacillati</taxon>
        <taxon>Actinomycetota</taxon>
        <taxon>Actinomycetes</taxon>
        <taxon>Micrococcales</taxon>
        <taxon>Dermabacteraceae</taxon>
        <taxon>Brachybacterium</taxon>
    </lineage>
</organism>
<evidence type="ECO:0000313" key="2">
    <source>
        <dbReference type="EMBL" id="ASK65951.1"/>
    </source>
</evidence>
<protein>
    <submittedName>
        <fullName evidence="2">Uncharacterized protein</fullName>
    </submittedName>
</protein>
<keyword evidence="1" id="KW-1133">Transmembrane helix</keyword>
<gene>
    <name evidence="2" type="ORF">CFK39_09095</name>
</gene>
<proteinExistence type="predicted"/>
<sequence>MTALLTAYVLMWPVIVFGVLFTIVRGFAKDIKKSRDEGLPII</sequence>
<keyword evidence="1" id="KW-0472">Membrane</keyword>
<evidence type="ECO:0000256" key="1">
    <source>
        <dbReference type="SAM" id="Phobius"/>
    </source>
</evidence>
<dbReference type="InterPro" id="IPR049820">
    <property type="entry name" value="Trnsprt_adja_ssu-like"/>
</dbReference>
<feature type="transmembrane region" description="Helical" evidence="1">
    <location>
        <begin position="6"/>
        <end position="28"/>
    </location>
</feature>
<keyword evidence="3" id="KW-1185">Reference proteome</keyword>
<reference evidence="3" key="1">
    <citation type="submission" date="2017-07" db="EMBL/GenBank/DDBJ databases">
        <title>Brachybacterium sp. VR2415.</title>
        <authorList>
            <person name="Tak E.J."/>
            <person name="Bae J.-W."/>
        </authorList>
    </citation>
    <scope>NUCLEOTIDE SEQUENCE [LARGE SCALE GENOMIC DNA]</scope>
    <source>
        <strain evidence="3">VR2415</strain>
    </source>
</reference>